<reference evidence="3" key="1">
    <citation type="submission" date="2021-01" db="UniProtKB">
        <authorList>
            <consortium name="EnsemblPlants"/>
        </authorList>
    </citation>
    <scope>IDENTIFICATION</scope>
</reference>
<feature type="compositionally biased region" description="Basic and acidic residues" evidence="1">
    <location>
        <begin position="22"/>
        <end position="51"/>
    </location>
</feature>
<organism evidence="3 4">
    <name type="scientific">Kalanchoe fedtschenkoi</name>
    <name type="common">Lavender scallops</name>
    <name type="synonym">South American air plant</name>
    <dbReference type="NCBI Taxonomy" id="63787"/>
    <lineage>
        <taxon>Eukaryota</taxon>
        <taxon>Viridiplantae</taxon>
        <taxon>Streptophyta</taxon>
        <taxon>Embryophyta</taxon>
        <taxon>Tracheophyta</taxon>
        <taxon>Spermatophyta</taxon>
        <taxon>Magnoliopsida</taxon>
        <taxon>eudicotyledons</taxon>
        <taxon>Gunneridae</taxon>
        <taxon>Pentapetalae</taxon>
        <taxon>Saxifragales</taxon>
        <taxon>Crassulaceae</taxon>
        <taxon>Kalanchoe</taxon>
    </lineage>
</organism>
<dbReference type="EnsemblPlants" id="Kaladp0042s0338.1.v1.1">
    <property type="protein sequence ID" value="Kaladp0042s0338.1.v1.1"/>
    <property type="gene ID" value="Kaladp0042s0338.v1.1"/>
</dbReference>
<feature type="region of interest" description="Disordered" evidence="1">
    <location>
        <begin position="1"/>
        <end position="55"/>
    </location>
</feature>
<evidence type="ECO:0000313" key="4">
    <source>
        <dbReference type="Proteomes" id="UP000594263"/>
    </source>
</evidence>
<evidence type="ECO:0000313" key="3">
    <source>
        <dbReference type="EnsemblPlants" id="Kaladp0042s0338.1.v1.1"/>
    </source>
</evidence>
<feature type="domain" description="BAH" evidence="2">
    <location>
        <begin position="63"/>
        <end position="182"/>
    </location>
</feature>
<evidence type="ECO:0000256" key="1">
    <source>
        <dbReference type="SAM" id="MobiDB-lite"/>
    </source>
</evidence>
<protein>
    <recommendedName>
        <fullName evidence="2">BAH domain-containing protein</fullName>
    </recommendedName>
</protein>
<dbReference type="PANTHER" id="PTHR46871:SF1">
    <property type="entry name" value="BROMO-ADJACENT HOMOLOGY (BAH) DOMAIN-CONTAINING PROTEIN"/>
    <property type="match status" value="1"/>
</dbReference>
<dbReference type="AlphaFoldDB" id="A0A7N0TQY3"/>
<dbReference type="Gramene" id="Kaladp0042s0338.1.v1.1">
    <property type="protein sequence ID" value="Kaladp0042s0338.1.v1.1"/>
    <property type="gene ID" value="Kaladp0042s0338.v1.1"/>
</dbReference>
<evidence type="ECO:0000259" key="2">
    <source>
        <dbReference type="PROSITE" id="PS51038"/>
    </source>
</evidence>
<dbReference type="Proteomes" id="UP000594263">
    <property type="component" value="Unplaced"/>
</dbReference>
<proteinExistence type="predicted"/>
<accession>A0A7N0TQY3</accession>
<sequence length="220" mass="26030">MGKNRNWRRRRRKAADAQSGNSREELKRKSVGGDDEQLQDKKRKEEQEGSRTRSLSAFEYDGRRYELEDSVLVTPEEENTRPRVAIIKGISQSLGGSMFVTIQWFYHPEEVVTGDGESWLSLDNRELLISNRQEEVPVYSIMHKCMVHFLSQWKNLPDRKKHPGFLVHHFYDHLKRMVYRITDAHYMDSLQAEIHRRITETQSRLGWEEAPNTQHKHILT</sequence>
<name>A0A7N0TQY3_KALFE</name>
<dbReference type="Gene3D" id="2.30.30.490">
    <property type="match status" value="1"/>
</dbReference>
<dbReference type="OMA" id="THYWQFE"/>
<dbReference type="Pfam" id="PF01426">
    <property type="entry name" value="BAH"/>
    <property type="match status" value="1"/>
</dbReference>
<dbReference type="PANTHER" id="PTHR46871">
    <property type="entry name" value="BROMO-ADJACENT HOMOLOGY (BAH) DOMAIN-CONTAINING PROTEIN"/>
    <property type="match status" value="1"/>
</dbReference>
<feature type="compositionally biased region" description="Basic residues" evidence="1">
    <location>
        <begin position="1"/>
        <end position="13"/>
    </location>
</feature>
<dbReference type="GO" id="GO:0003682">
    <property type="term" value="F:chromatin binding"/>
    <property type="evidence" value="ECO:0007669"/>
    <property type="project" value="InterPro"/>
</dbReference>
<dbReference type="PROSITE" id="PS51038">
    <property type="entry name" value="BAH"/>
    <property type="match status" value="1"/>
</dbReference>
<keyword evidence="4" id="KW-1185">Reference proteome</keyword>
<dbReference type="InterPro" id="IPR001025">
    <property type="entry name" value="BAH_dom"/>
</dbReference>
<dbReference type="SMART" id="SM00439">
    <property type="entry name" value="BAH"/>
    <property type="match status" value="1"/>
</dbReference>
<dbReference type="InterPro" id="IPR043151">
    <property type="entry name" value="BAH_sf"/>
</dbReference>